<sequence length="201" mass="23889">MRQGKSHKKPRIFWIYYFFIALPFFAYRFFIWEPSPYREKLPDWFNSVEKQITYLNNISQELYSSDLKKEVGIVEINVNQNNNEIILSLAGEEYSGNIGKVDTLSYTYESFSVDDQVMEPIQIDSIVLWISVNPDDSAVLIPLNPERVMEDEDKRVFLYQNMDENEFRRIIKERKSPMEIEKSIYFSINESIYSGIFIVEQ</sequence>
<evidence type="ECO:0000256" key="1">
    <source>
        <dbReference type="SAM" id="Phobius"/>
    </source>
</evidence>
<name>A0A1Y1RSS7_9SPIO</name>
<keyword evidence="1" id="KW-0812">Transmembrane</keyword>
<proteinExistence type="predicted"/>
<evidence type="ECO:0000313" key="2">
    <source>
        <dbReference type="EMBL" id="ORC28825.1"/>
    </source>
</evidence>
<dbReference type="EMBL" id="MWQY01000044">
    <property type="protein sequence ID" value="ORC28825.1"/>
    <property type="molecule type" value="Genomic_DNA"/>
</dbReference>
<reference evidence="2 3" key="1">
    <citation type="submission" date="2017-03" db="EMBL/GenBank/DDBJ databases">
        <title>Draft Genome sequence of Marispirochaeta sp. strain JC444.</title>
        <authorList>
            <person name="Shivani Y."/>
            <person name="Subhash Y."/>
            <person name="Sasikala C."/>
            <person name="Ramana C."/>
        </authorList>
    </citation>
    <scope>NUCLEOTIDE SEQUENCE [LARGE SCALE GENOMIC DNA]</scope>
    <source>
        <strain evidence="2 3">JC444</strain>
    </source>
</reference>
<feature type="transmembrane region" description="Helical" evidence="1">
    <location>
        <begin position="12"/>
        <end position="32"/>
    </location>
</feature>
<protein>
    <submittedName>
        <fullName evidence="2">Uncharacterized protein</fullName>
    </submittedName>
</protein>
<dbReference type="RefSeq" id="WP_083053091.1">
    <property type="nucleotide sequence ID" value="NZ_MWQY01000044.1"/>
</dbReference>
<accession>A0A1Y1RSS7</accession>
<dbReference type="AlphaFoldDB" id="A0A1Y1RSS7"/>
<gene>
    <name evidence="2" type="ORF">B4O97_18955</name>
</gene>
<comment type="caution">
    <text evidence="2">The sequence shown here is derived from an EMBL/GenBank/DDBJ whole genome shotgun (WGS) entry which is preliminary data.</text>
</comment>
<keyword evidence="1" id="KW-0472">Membrane</keyword>
<dbReference type="Proteomes" id="UP000192343">
    <property type="component" value="Unassembled WGS sequence"/>
</dbReference>
<keyword evidence="3" id="KW-1185">Reference proteome</keyword>
<evidence type="ECO:0000313" key="3">
    <source>
        <dbReference type="Proteomes" id="UP000192343"/>
    </source>
</evidence>
<organism evidence="2 3">
    <name type="scientific">Marispirochaeta aestuarii</name>
    <dbReference type="NCBI Taxonomy" id="1963862"/>
    <lineage>
        <taxon>Bacteria</taxon>
        <taxon>Pseudomonadati</taxon>
        <taxon>Spirochaetota</taxon>
        <taxon>Spirochaetia</taxon>
        <taxon>Spirochaetales</taxon>
        <taxon>Spirochaetaceae</taxon>
        <taxon>Marispirochaeta</taxon>
    </lineage>
</organism>
<keyword evidence="1" id="KW-1133">Transmembrane helix</keyword>